<name>A0A3S4SGD0_9NEIS</name>
<evidence type="ECO:0000313" key="10">
    <source>
        <dbReference type="EMBL" id="VEF01465.1"/>
    </source>
</evidence>
<dbReference type="InterPro" id="IPR052530">
    <property type="entry name" value="NAD(P)H_nitroreductase"/>
</dbReference>
<dbReference type="Proteomes" id="UP000279284">
    <property type="component" value="Chromosome"/>
</dbReference>
<feature type="binding site" evidence="8">
    <location>
        <position position="40"/>
    </location>
    <ligand>
        <name>FMN</name>
        <dbReference type="ChEBI" id="CHEBI:58210"/>
        <note>ligand shared between dimeric partners</note>
    </ligand>
</feature>
<proteinExistence type="inferred from homology"/>
<dbReference type="InterPro" id="IPR000415">
    <property type="entry name" value="Nitroreductase-like"/>
</dbReference>
<evidence type="ECO:0000256" key="1">
    <source>
        <dbReference type="ARBA" id="ARBA00007118"/>
    </source>
</evidence>
<dbReference type="KEGG" id="nci:NCTC10296_01329"/>
<accession>A0A3S4SGD0</accession>
<evidence type="ECO:0000256" key="2">
    <source>
        <dbReference type="ARBA" id="ARBA00022630"/>
    </source>
</evidence>
<evidence type="ECO:0000256" key="8">
    <source>
        <dbReference type="PIRSR" id="PIRSR000232-1"/>
    </source>
</evidence>
<dbReference type="AlphaFoldDB" id="A0A3S4SGD0"/>
<keyword evidence="4 7" id="KW-0521">NADP</keyword>
<dbReference type="SUPFAM" id="SSF55469">
    <property type="entry name" value="FMN-dependent nitroreductase-like"/>
    <property type="match status" value="1"/>
</dbReference>
<sequence length="186" mass="20574">MMDALALLTTRRSSKKLNAPGPSRAQIETMLQAATQVPDHGNMRPVKFTVIESEEGLNRFRELLKQTVIELNFGEESLQKAERVGRMAPLVVGVTFSPNREVPKPKPEWEQMLSAACSAYAFQLAAKAQGFDNVWITGLWTNSPLLREAFGCAEKDKIIALLMVGTGEENSDGAKNTDLSESVTYW</sequence>
<dbReference type="InterPro" id="IPR029479">
    <property type="entry name" value="Nitroreductase"/>
</dbReference>
<dbReference type="Gene3D" id="3.40.109.10">
    <property type="entry name" value="NADH Oxidase"/>
    <property type="match status" value="1"/>
</dbReference>
<dbReference type="EC" id="1.-.-.-" evidence="7"/>
<reference evidence="10 11" key="1">
    <citation type="submission" date="2018-12" db="EMBL/GenBank/DDBJ databases">
        <authorList>
            <consortium name="Pathogen Informatics"/>
        </authorList>
    </citation>
    <scope>NUCLEOTIDE SEQUENCE [LARGE SCALE GENOMIC DNA]</scope>
    <source>
        <strain evidence="10 11">NCTC10296</strain>
    </source>
</reference>
<evidence type="ECO:0000259" key="9">
    <source>
        <dbReference type="Pfam" id="PF00881"/>
    </source>
</evidence>
<feature type="domain" description="Nitroreductase" evidence="9">
    <location>
        <begin position="9"/>
        <end position="165"/>
    </location>
</feature>
<feature type="binding site" description="in other chain" evidence="8">
    <location>
        <begin position="135"/>
        <end position="137"/>
    </location>
    <ligand>
        <name>FMN</name>
        <dbReference type="ChEBI" id="CHEBI:58210"/>
        <note>ligand shared between dimeric partners</note>
    </ligand>
</feature>
<keyword evidence="6 7" id="KW-0520">NAD</keyword>
<comment type="similarity">
    <text evidence="1 7">Belongs to the nitroreductase family.</text>
</comment>
<feature type="binding site" description="in other chain" evidence="8">
    <location>
        <begin position="11"/>
        <end position="13"/>
    </location>
    <ligand>
        <name>FMN</name>
        <dbReference type="ChEBI" id="CHEBI:58210"/>
        <note>ligand shared between dimeric partners</note>
    </ligand>
</feature>
<evidence type="ECO:0000256" key="4">
    <source>
        <dbReference type="ARBA" id="ARBA00022857"/>
    </source>
</evidence>
<evidence type="ECO:0000256" key="5">
    <source>
        <dbReference type="ARBA" id="ARBA00023002"/>
    </source>
</evidence>
<keyword evidence="11" id="KW-1185">Reference proteome</keyword>
<dbReference type="GO" id="GO:0016491">
    <property type="term" value="F:oxidoreductase activity"/>
    <property type="evidence" value="ECO:0007669"/>
    <property type="project" value="UniProtKB-UniRule"/>
</dbReference>
<dbReference type="PANTHER" id="PTHR43821">
    <property type="entry name" value="NAD(P)H NITROREDUCTASE YDJA-RELATED"/>
    <property type="match status" value="1"/>
</dbReference>
<evidence type="ECO:0000256" key="3">
    <source>
        <dbReference type="ARBA" id="ARBA00022643"/>
    </source>
</evidence>
<dbReference type="PIRSF" id="PIRSF000232">
    <property type="entry name" value="YdjA"/>
    <property type="match status" value="1"/>
</dbReference>
<gene>
    <name evidence="10" type="primary">ydjA</name>
    <name evidence="10" type="ORF">NCTC10296_01329</name>
</gene>
<evidence type="ECO:0000256" key="6">
    <source>
        <dbReference type="ARBA" id="ARBA00023027"/>
    </source>
</evidence>
<dbReference type="STRING" id="493.BWD07_05775"/>
<keyword evidence="2 7" id="KW-0285">Flavoprotein</keyword>
<dbReference type="PANTHER" id="PTHR43821:SF1">
    <property type="entry name" value="NAD(P)H NITROREDUCTASE YDJA-RELATED"/>
    <property type="match status" value="1"/>
</dbReference>
<evidence type="ECO:0000256" key="7">
    <source>
        <dbReference type="PIRNR" id="PIRNR000232"/>
    </source>
</evidence>
<dbReference type="InterPro" id="IPR026021">
    <property type="entry name" value="YdjA-like"/>
</dbReference>
<keyword evidence="3 7" id="KW-0288">FMN</keyword>
<evidence type="ECO:0000313" key="11">
    <source>
        <dbReference type="Proteomes" id="UP000279284"/>
    </source>
</evidence>
<keyword evidence="5 7" id="KW-0560">Oxidoreductase</keyword>
<protein>
    <recommendedName>
        <fullName evidence="7">Putative NAD(P)H nitroreductase</fullName>
        <ecNumber evidence="7">1.-.-.-</ecNumber>
    </recommendedName>
</protein>
<comment type="cofactor">
    <cofactor evidence="8">
        <name>FMN</name>
        <dbReference type="ChEBI" id="CHEBI:58210"/>
    </cofactor>
    <text evidence="8">Binds 1 FMN per subunit.</text>
</comment>
<dbReference type="Pfam" id="PF00881">
    <property type="entry name" value="Nitroreductase"/>
    <property type="match status" value="1"/>
</dbReference>
<dbReference type="EMBL" id="LR134313">
    <property type="protein sequence ID" value="VEF01465.1"/>
    <property type="molecule type" value="Genomic_DNA"/>
</dbReference>
<dbReference type="CDD" id="cd02135">
    <property type="entry name" value="YdjA-like"/>
    <property type="match status" value="1"/>
</dbReference>
<organism evidence="10 11">
    <name type="scientific">Neisseria canis</name>
    <dbReference type="NCBI Taxonomy" id="493"/>
    <lineage>
        <taxon>Bacteria</taxon>
        <taxon>Pseudomonadati</taxon>
        <taxon>Pseudomonadota</taxon>
        <taxon>Betaproteobacteria</taxon>
        <taxon>Neisseriales</taxon>
        <taxon>Neisseriaceae</taxon>
        <taxon>Neisseria</taxon>
    </lineage>
</organism>